<dbReference type="SUPFAM" id="SSF52266">
    <property type="entry name" value="SGNH hydrolase"/>
    <property type="match status" value="1"/>
</dbReference>
<keyword evidence="2" id="KW-1185">Reference proteome</keyword>
<protein>
    <recommendedName>
        <fullName evidence="3">SGNH domain-containing protein</fullName>
    </recommendedName>
</protein>
<proteinExistence type="predicted"/>
<evidence type="ECO:0008006" key="3">
    <source>
        <dbReference type="Google" id="ProtNLM"/>
    </source>
</evidence>
<dbReference type="EMBL" id="CAUYUJ010015361">
    <property type="protein sequence ID" value="CAK0852970.1"/>
    <property type="molecule type" value="Genomic_DNA"/>
</dbReference>
<accession>A0ABN9U2D8</accession>
<dbReference type="Gene3D" id="3.40.50.1110">
    <property type="entry name" value="SGNH hydrolase"/>
    <property type="match status" value="1"/>
</dbReference>
<dbReference type="Proteomes" id="UP001189429">
    <property type="component" value="Unassembled WGS sequence"/>
</dbReference>
<comment type="caution">
    <text evidence="1">The sequence shown here is derived from an EMBL/GenBank/DDBJ whole genome shotgun (WGS) entry which is preliminary data.</text>
</comment>
<evidence type="ECO:0000313" key="2">
    <source>
        <dbReference type="Proteomes" id="UP001189429"/>
    </source>
</evidence>
<dbReference type="InterPro" id="IPR036514">
    <property type="entry name" value="SGNH_hydro_sf"/>
</dbReference>
<sequence>MLHLLEYRFDHPKDKHGDMSVRSATGPDVHFMWGDCMQDLKPGPLYGTLESSDAYQKHLSSWFAEHQVCESKDSVVVFSIGMCEIDRSPFDTAERYVIDVLRRVAQTCRRPHRVIVASEMAVHQEYKCPFSENGMSNERIVMINTIVQREAQKLGLEFLDLYNITSSYFPNDSREPLAHYFHKKEDHKKPSYFGNKASRQIAKILLASFQT</sequence>
<reference evidence="1" key="1">
    <citation type="submission" date="2023-10" db="EMBL/GenBank/DDBJ databases">
        <authorList>
            <person name="Chen Y."/>
            <person name="Shah S."/>
            <person name="Dougan E. K."/>
            <person name="Thang M."/>
            <person name="Chan C."/>
        </authorList>
    </citation>
    <scope>NUCLEOTIDE SEQUENCE [LARGE SCALE GENOMIC DNA]</scope>
</reference>
<gene>
    <name evidence="1" type="ORF">PCOR1329_LOCUS44601</name>
</gene>
<organism evidence="1 2">
    <name type="scientific">Prorocentrum cordatum</name>
    <dbReference type="NCBI Taxonomy" id="2364126"/>
    <lineage>
        <taxon>Eukaryota</taxon>
        <taxon>Sar</taxon>
        <taxon>Alveolata</taxon>
        <taxon>Dinophyceae</taxon>
        <taxon>Prorocentrales</taxon>
        <taxon>Prorocentraceae</taxon>
        <taxon>Prorocentrum</taxon>
    </lineage>
</organism>
<name>A0ABN9U2D8_9DINO</name>
<evidence type="ECO:0000313" key="1">
    <source>
        <dbReference type="EMBL" id="CAK0852970.1"/>
    </source>
</evidence>